<evidence type="ECO:0000259" key="10">
    <source>
        <dbReference type="Pfam" id="PF00724"/>
    </source>
</evidence>
<keyword evidence="4" id="KW-0285">Flavoprotein</keyword>
<keyword evidence="6" id="KW-0479">Metal-binding</keyword>
<keyword evidence="9" id="KW-0411">Iron-sulfur</keyword>
<keyword evidence="8" id="KW-0408">Iron</keyword>
<keyword evidence="13" id="KW-1185">Reference proteome</keyword>
<comment type="cofactor">
    <cofactor evidence="2">
        <name>[4Fe-4S] cluster</name>
        <dbReference type="ChEBI" id="CHEBI:49883"/>
    </cofactor>
</comment>
<dbReference type="Pfam" id="PF00724">
    <property type="entry name" value="Oxidored_FMN"/>
    <property type="match status" value="1"/>
</dbReference>
<sequence>MTATAAKSPYPHMLAPLDLGFTTLKNRVVMGSMHTGLEDRLWHRKKLAAYFAERARGGTGLIITGGFNPNRKGWFYPFSGGMLNIGDALSHRVVTREVHKAGGKICLQLLHAGRYSYHPMSRSASAVKSPINPFKPKAMSTGEVRQTVKDFANAARLAKKAGYDGVEIMGSEGYLINQFTAPRTNRRTDEYGGSSENRRRFPVEIVEAVRRACGDDFIIIFRLSVIDLVPEGSTREEVLALAQALEKAGANILNSGIGWHEARVPTIVTSVPRAAFSEATRQVKEAVTIPVIASNRINTPEVAEQIIADGVADMISMARPMLADPHFVNKAAANRAHAINTCIACNQACLDHTFKLKRATCLVNPQACYETELVYLKTSQPKKVAVVGAGPAGLSAATVAAERGHHVTLFEAADRIGGQFNMAARIPGKEEFWETLRYFSHRLEETGVVVKLNHTVAPGELEQEFDEIIIASGVTPRRPAIDGIDHPMVCSYVQVLTGEVTVGPRVALIGAGGIGFDVAEFLAHDHGAEQPQPLADWQREWGVSFHTDAPGGLEQPQPAPSARKIYLLQRKPTALGKDLGKTSGWVHRAVLKMKGVEMIAGASYDRIDDRGLYVTVGGSEQLLEVDNVVICAGQESLRTLYRETSGETGQSAGARYHLIGGADLAAELDAKRAIRQGAEVAAKL</sequence>
<evidence type="ECO:0000313" key="13">
    <source>
        <dbReference type="Proteomes" id="UP001165524"/>
    </source>
</evidence>
<dbReference type="InterPro" id="IPR023753">
    <property type="entry name" value="FAD/NAD-binding_dom"/>
</dbReference>
<evidence type="ECO:0000259" key="11">
    <source>
        <dbReference type="Pfam" id="PF07992"/>
    </source>
</evidence>
<dbReference type="Gene3D" id="3.50.50.60">
    <property type="entry name" value="FAD/NAD(P)-binding domain"/>
    <property type="match status" value="1"/>
</dbReference>
<dbReference type="CDD" id="cd02930">
    <property type="entry name" value="DCR_FMN"/>
    <property type="match status" value="1"/>
</dbReference>
<feature type="domain" description="NADH:flavin oxidoreductase/NADH oxidase N-terminal" evidence="10">
    <location>
        <begin position="14"/>
        <end position="336"/>
    </location>
</feature>
<dbReference type="Gene3D" id="3.40.50.720">
    <property type="entry name" value="NAD(P)-binding Rossmann-like Domain"/>
    <property type="match status" value="1"/>
</dbReference>
<evidence type="ECO:0000256" key="4">
    <source>
        <dbReference type="ARBA" id="ARBA00022630"/>
    </source>
</evidence>
<dbReference type="Gene3D" id="3.20.20.70">
    <property type="entry name" value="Aldolase class I"/>
    <property type="match status" value="1"/>
</dbReference>
<proteinExistence type="inferred from homology"/>
<dbReference type="SUPFAM" id="SSF51905">
    <property type="entry name" value="FAD/NAD(P)-binding domain"/>
    <property type="match status" value="1"/>
</dbReference>
<accession>A0ABT0E9V4</accession>
<dbReference type="Pfam" id="PF07992">
    <property type="entry name" value="Pyr_redox_2"/>
    <property type="match status" value="1"/>
</dbReference>
<dbReference type="InterPro" id="IPR013785">
    <property type="entry name" value="Aldolase_TIM"/>
</dbReference>
<dbReference type="PRINTS" id="PR00368">
    <property type="entry name" value="FADPNR"/>
</dbReference>
<keyword evidence="5" id="KW-0288">FMN</keyword>
<evidence type="ECO:0000256" key="8">
    <source>
        <dbReference type="ARBA" id="ARBA00023004"/>
    </source>
</evidence>
<dbReference type="SUPFAM" id="SSF51395">
    <property type="entry name" value="FMN-linked oxidoreductases"/>
    <property type="match status" value="1"/>
</dbReference>
<name>A0ABT0E9V4_9GAMM</name>
<dbReference type="RefSeq" id="WP_246953409.1">
    <property type="nucleotide sequence ID" value="NZ_JALKII010000010.1"/>
</dbReference>
<dbReference type="PRINTS" id="PR00469">
    <property type="entry name" value="PNDRDTASEII"/>
</dbReference>
<dbReference type="Proteomes" id="UP001165524">
    <property type="component" value="Unassembled WGS sequence"/>
</dbReference>
<evidence type="ECO:0000256" key="5">
    <source>
        <dbReference type="ARBA" id="ARBA00022643"/>
    </source>
</evidence>
<evidence type="ECO:0000256" key="1">
    <source>
        <dbReference type="ARBA" id="ARBA00001917"/>
    </source>
</evidence>
<dbReference type="InterPro" id="IPR001155">
    <property type="entry name" value="OxRdtase_FMN_N"/>
</dbReference>
<gene>
    <name evidence="12" type="ORF">MU846_12930</name>
</gene>
<evidence type="ECO:0000256" key="2">
    <source>
        <dbReference type="ARBA" id="ARBA00001966"/>
    </source>
</evidence>
<evidence type="ECO:0000256" key="3">
    <source>
        <dbReference type="ARBA" id="ARBA00011048"/>
    </source>
</evidence>
<protein>
    <submittedName>
        <fullName evidence="12">NADPH-dependent 2,4-dienoyl-CoA reductase</fullName>
    </submittedName>
</protein>
<evidence type="ECO:0000256" key="7">
    <source>
        <dbReference type="ARBA" id="ARBA00023002"/>
    </source>
</evidence>
<feature type="domain" description="FAD/NAD(P)-binding" evidence="11">
    <location>
        <begin position="382"/>
        <end position="643"/>
    </location>
</feature>
<dbReference type="EMBL" id="JALKII010000010">
    <property type="protein sequence ID" value="MCK0538612.1"/>
    <property type="molecule type" value="Genomic_DNA"/>
</dbReference>
<dbReference type="SUPFAM" id="SSF51971">
    <property type="entry name" value="Nucleotide-binding domain"/>
    <property type="match status" value="1"/>
</dbReference>
<dbReference type="PANTHER" id="PTHR42917">
    <property type="entry name" value="2,4-DIENOYL-COA REDUCTASE"/>
    <property type="match status" value="1"/>
</dbReference>
<dbReference type="PANTHER" id="PTHR42917:SF2">
    <property type="entry name" value="2,4-DIENOYL-COA REDUCTASE [(2E)-ENOYL-COA-PRODUCING]"/>
    <property type="match status" value="1"/>
</dbReference>
<keyword evidence="7" id="KW-0560">Oxidoreductase</keyword>
<evidence type="ECO:0000313" key="12">
    <source>
        <dbReference type="EMBL" id="MCK0538612.1"/>
    </source>
</evidence>
<dbReference type="InterPro" id="IPR036188">
    <property type="entry name" value="FAD/NAD-bd_sf"/>
</dbReference>
<comment type="similarity">
    <text evidence="3">In the N-terminal section; belongs to the NADH:flavin oxidoreductase/NADH oxidase family.</text>
</comment>
<comment type="cofactor">
    <cofactor evidence="1">
        <name>FMN</name>
        <dbReference type="ChEBI" id="CHEBI:58210"/>
    </cofactor>
</comment>
<comment type="caution">
    <text evidence="12">The sequence shown here is derived from an EMBL/GenBank/DDBJ whole genome shotgun (WGS) entry which is preliminary data.</text>
</comment>
<evidence type="ECO:0000256" key="9">
    <source>
        <dbReference type="ARBA" id="ARBA00023014"/>
    </source>
</evidence>
<dbReference type="InterPro" id="IPR051793">
    <property type="entry name" value="NADH:flavin_oxidoreductase"/>
</dbReference>
<evidence type="ECO:0000256" key="6">
    <source>
        <dbReference type="ARBA" id="ARBA00022723"/>
    </source>
</evidence>
<organism evidence="12 13">
    <name type="scientific">Alcanivorax quisquiliarum</name>
    <dbReference type="NCBI Taxonomy" id="2933565"/>
    <lineage>
        <taxon>Bacteria</taxon>
        <taxon>Pseudomonadati</taxon>
        <taxon>Pseudomonadota</taxon>
        <taxon>Gammaproteobacteria</taxon>
        <taxon>Oceanospirillales</taxon>
        <taxon>Alcanivoracaceae</taxon>
        <taxon>Alcanivorax</taxon>
    </lineage>
</organism>
<reference evidence="12" key="1">
    <citation type="submission" date="2022-04" db="EMBL/GenBank/DDBJ databases">
        <title>Alcanivorax sp. CY1518 draft genome sequence.</title>
        <authorList>
            <person name="Zhao G."/>
            <person name="An M."/>
        </authorList>
    </citation>
    <scope>NUCLEOTIDE SEQUENCE</scope>
    <source>
        <strain evidence="12">CY1518</strain>
    </source>
</reference>